<feature type="region of interest" description="Disordered" evidence="1">
    <location>
        <begin position="1"/>
        <end position="87"/>
    </location>
</feature>
<keyword evidence="2" id="KW-1133">Transmembrane helix</keyword>
<gene>
    <name evidence="3" type="ORF">KDA_21280</name>
</gene>
<comment type="caution">
    <text evidence="3">The sequence shown here is derived from an EMBL/GenBank/DDBJ whole genome shotgun (WGS) entry which is preliminary data.</text>
</comment>
<dbReference type="EMBL" id="BIFT01000001">
    <property type="protein sequence ID" value="GCE26644.1"/>
    <property type="molecule type" value="Genomic_DNA"/>
</dbReference>
<name>A0A402B5M3_9CHLR</name>
<evidence type="ECO:0000256" key="1">
    <source>
        <dbReference type="SAM" id="MobiDB-lite"/>
    </source>
</evidence>
<accession>A0A402B5M3</accession>
<keyword evidence="2" id="KW-0472">Membrane</keyword>
<protein>
    <submittedName>
        <fullName evidence="3">Uncharacterized protein</fullName>
    </submittedName>
</protein>
<proteinExistence type="predicted"/>
<evidence type="ECO:0000313" key="3">
    <source>
        <dbReference type="EMBL" id="GCE26644.1"/>
    </source>
</evidence>
<evidence type="ECO:0000256" key="2">
    <source>
        <dbReference type="SAM" id="Phobius"/>
    </source>
</evidence>
<organism evidence="3 4">
    <name type="scientific">Dictyobacter alpinus</name>
    <dbReference type="NCBI Taxonomy" id="2014873"/>
    <lineage>
        <taxon>Bacteria</taxon>
        <taxon>Bacillati</taxon>
        <taxon>Chloroflexota</taxon>
        <taxon>Ktedonobacteria</taxon>
        <taxon>Ktedonobacterales</taxon>
        <taxon>Dictyobacteraceae</taxon>
        <taxon>Dictyobacter</taxon>
    </lineage>
</organism>
<feature type="compositionally biased region" description="Basic and acidic residues" evidence="1">
    <location>
        <begin position="35"/>
        <end position="49"/>
    </location>
</feature>
<sequence>MSQQEFMPESQRQREAAQQNEETHGPSYSQYRTSDMPKRDHPADFDARIPPRSYQAQEYPRNNEHEATTRSGDTRQQQTGRGQPNVFTRTRKIGDSFQQGYRFYRRQRQRWQMSSTQAMGQQQAQRVGPPRLWVILLLGIGFLCALPVLLKLLLILFATLIVLGIMSLLLIAGALIIYQVYFKKYWRRTRWW</sequence>
<dbReference type="Proteomes" id="UP000287171">
    <property type="component" value="Unassembled WGS sequence"/>
</dbReference>
<evidence type="ECO:0000313" key="4">
    <source>
        <dbReference type="Proteomes" id="UP000287171"/>
    </source>
</evidence>
<dbReference type="AlphaFoldDB" id="A0A402B5M3"/>
<feature type="transmembrane region" description="Helical" evidence="2">
    <location>
        <begin position="132"/>
        <end position="150"/>
    </location>
</feature>
<feature type="transmembrane region" description="Helical" evidence="2">
    <location>
        <begin position="156"/>
        <end position="181"/>
    </location>
</feature>
<keyword evidence="2" id="KW-0812">Transmembrane</keyword>
<feature type="compositionally biased region" description="Low complexity" evidence="1">
    <location>
        <begin position="69"/>
        <end position="83"/>
    </location>
</feature>
<dbReference type="RefSeq" id="WP_126627072.1">
    <property type="nucleotide sequence ID" value="NZ_BIFT01000001.1"/>
</dbReference>
<dbReference type="OrthoDB" id="9853403at2"/>
<reference evidence="4" key="1">
    <citation type="submission" date="2018-12" db="EMBL/GenBank/DDBJ databases">
        <title>Tengunoibacter tsumagoiensis gen. nov., sp. nov., Dictyobacter kobayashii sp. nov., D. alpinus sp. nov., and D. joshuensis sp. nov. and description of Dictyobacteraceae fam. nov. within the order Ktedonobacterales isolated from Tengu-no-mugimeshi.</title>
        <authorList>
            <person name="Wang C.M."/>
            <person name="Zheng Y."/>
            <person name="Sakai Y."/>
            <person name="Toyoda A."/>
            <person name="Minakuchi Y."/>
            <person name="Abe K."/>
            <person name="Yokota A."/>
            <person name="Yabe S."/>
        </authorList>
    </citation>
    <scope>NUCLEOTIDE SEQUENCE [LARGE SCALE GENOMIC DNA]</scope>
    <source>
        <strain evidence="4">Uno16</strain>
    </source>
</reference>
<keyword evidence="4" id="KW-1185">Reference proteome</keyword>